<dbReference type="EMBL" id="JAERKF010000005">
    <property type="protein sequence ID" value="MBS1010247.1"/>
    <property type="molecule type" value="Genomic_DNA"/>
</dbReference>
<reference evidence="3" key="1">
    <citation type="submission" date="2020-12" db="EMBL/GenBank/DDBJ databases">
        <authorList>
            <person name="Mcmullen J.G."/>
        </authorList>
    </citation>
    <scope>NUCLEOTIDE SEQUENCE</scope>
    <source>
        <strain evidence="3">Dm-2019-70</strain>
    </source>
</reference>
<dbReference type="InterPro" id="IPR001296">
    <property type="entry name" value="Glyco_trans_1"/>
</dbReference>
<dbReference type="AlphaFoldDB" id="A0AA41ENZ2"/>
<evidence type="ECO:0000259" key="2">
    <source>
        <dbReference type="Pfam" id="PF13439"/>
    </source>
</evidence>
<organism evidence="3 4">
    <name type="scientific">Levilactobacillus brevis</name>
    <name type="common">Lactobacillus brevis</name>
    <dbReference type="NCBI Taxonomy" id="1580"/>
    <lineage>
        <taxon>Bacteria</taxon>
        <taxon>Bacillati</taxon>
        <taxon>Bacillota</taxon>
        <taxon>Bacilli</taxon>
        <taxon>Lactobacillales</taxon>
        <taxon>Lactobacillaceae</taxon>
        <taxon>Levilactobacillus</taxon>
    </lineage>
</organism>
<dbReference type="GO" id="GO:0016757">
    <property type="term" value="F:glycosyltransferase activity"/>
    <property type="evidence" value="ECO:0007669"/>
    <property type="project" value="InterPro"/>
</dbReference>
<dbReference type="Pfam" id="PF13439">
    <property type="entry name" value="Glyco_transf_4"/>
    <property type="match status" value="1"/>
</dbReference>
<dbReference type="Pfam" id="PF00534">
    <property type="entry name" value="Glycos_transf_1"/>
    <property type="match status" value="1"/>
</dbReference>
<accession>A0AA41ENZ2</accession>
<evidence type="ECO:0000313" key="3">
    <source>
        <dbReference type="EMBL" id="MBS1010247.1"/>
    </source>
</evidence>
<name>A0AA41ENZ2_LEVBR</name>
<dbReference type="InterPro" id="IPR028098">
    <property type="entry name" value="Glyco_trans_4-like_N"/>
</dbReference>
<dbReference type="SUPFAM" id="SSF53756">
    <property type="entry name" value="UDP-Glycosyltransferase/glycogen phosphorylase"/>
    <property type="match status" value="1"/>
</dbReference>
<dbReference type="CDD" id="cd03801">
    <property type="entry name" value="GT4_PimA-like"/>
    <property type="match status" value="1"/>
</dbReference>
<feature type="domain" description="Glycosyltransferase subfamily 4-like N-terminal" evidence="2">
    <location>
        <begin position="18"/>
        <end position="169"/>
    </location>
</feature>
<sequence>MKLNEQNVLLFSRTMGQGGAEKVVLQICEILLPHVNKVVVCSSGGVNVKKLNEMSVKHYVIPDIGKKSVKKGVETLHILSEIIKKEKITVIHSHHRMAAFYSKVLREKYNVVLINTVHNVFFNKRKLTYWGYKNTNLIACGEHVKDNLIDYFCMPPEQVSTIHNAVDTKLVPFGDNKRLKELHNQGFFLVGNIGRLTRQKGMSFFIKSMINIRKENLKIKYIIIGDGKDRDELLKLTDELELKDDIIFLGYVSNISNILNQLDLVVLSSLWEGLPLTPIEAFSMGRTVIGTDVGGTSEIISDARNGYLISPRSSDAISDKVIYLFNNSIKRKILERNAHKTYLSKFRLSIFEKKTLDYYESI</sequence>
<dbReference type="RefSeq" id="WP_069359877.1">
    <property type="nucleotide sequence ID" value="NZ_CP033885.1"/>
</dbReference>
<feature type="domain" description="Glycosyl transferase family 1" evidence="1">
    <location>
        <begin position="177"/>
        <end position="340"/>
    </location>
</feature>
<gene>
    <name evidence="3" type="ORF">JK167_05300</name>
</gene>
<evidence type="ECO:0000313" key="4">
    <source>
        <dbReference type="Proteomes" id="UP000676478"/>
    </source>
</evidence>
<dbReference type="Proteomes" id="UP000676478">
    <property type="component" value="Unassembled WGS sequence"/>
</dbReference>
<reference evidence="3" key="2">
    <citation type="submission" date="2022-09" db="EMBL/GenBank/DDBJ databases">
        <title>Genome-inferred correspondence between phylogeny and metabolic traits in the wild Drosophila gut microbiome.</title>
        <authorList>
            <person name="Bueno E."/>
            <person name="Blow F."/>
            <person name="Douglas A.E."/>
        </authorList>
    </citation>
    <scope>NUCLEOTIDE SEQUENCE</scope>
    <source>
        <strain evidence="3">Dm-2019-70</strain>
    </source>
</reference>
<dbReference type="PANTHER" id="PTHR12526">
    <property type="entry name" value="GLYCOSYLTRANSFERASE"/>
    <property type="match status" value="1"/>
</dbReference>
<dbReference type="Gene3D" id="3.40.50.2000">
    <property type="entry name" value="Glycogen Phosphorylase B"/>
    <property type="match status" value="2"/>
</dbReference>
<comment type="caution">
    <text evidence="3">The sequence shown here is derived from an EMBL/GenBank/DDBJ whole genome shotgun (WGS) entry which is preliminary data.</text>
</comment>
<protein>
    <submittedName>
        <fullName evidence="3">Glycosyltransferase family 4 protein</fullName>
    </submittedName>
</protein>
<proteinExistence type="predicted"/>
<evidence type="ECO:0000259" key="1">
    <source>
        <dbReference type="Pfam" id="PF00534"/>
    </source>
</evidence>